<feature type="coiled-coil region" evidence="1">
    <location>
        <begin position="272"/>
        <end position="306"/>
    </location>
</feature>
<evidence type="ECO:0000313" key="2">
    <source>
        <dbReference type="EMBL" id="PYI04323.1"/>
    </source>
</evidence>
<accession>A0A319FD89</accession>
<protein>
    <submittedName>
        <fullName evidence="2">Uncharacterized protein</fullName>
    </submittedName>
</protein>
<evidence type="ECO:0000256" key="1">
    <source>
        <dbReference type="SAM" id="Coils"/>
    </source>
</evidence>
<keyword evidence="3" id="KW-1185">Reference proteome</keyword>
<proteinExistence type="predicted"/>
<organism evidence="2 3">
    <name type="scientific">Aspergillus sclerotiicarbonarius (strain CBS 121057 / IBT 28362)</name>
    <dbReference type="NCBI Taxonomy" id="1448318"/>
    <lineage>
        <taxon>Eukaryota</taxon>
        <taxon>Fungi</taxon>
        <taxon>Dikarya</taxon>
        <taxon>Ascomycota</taxon>
        <taxon>Pezizomycotina</taxon>
        <taxon>Eurotiomycetes</taxon>
        <taxon>Eurotiomycetidae</taxon>
        <taxon>Eurotiales</taxon>
        <taxon>Aspergillaceae</taxon>
        <taxon>Aspergillus</taxon>
        <taxon>Aspergillus subgen. Circumdati</taxon>
    </lineage>
</organism>
<name>A0A319FD89_ASPSB</name>
<keyword evidence="1" id="KW-0175">Coiled coil</keyword>
<evidence type="ECO:0000313" key="3">
    <source>
        <dbReference type="Proteomes" id="UP000248423"/>
    </source>
</evidence>
<dbReference type="OrthoDB" id="4499406at2759"/>
<dbReference type="EMBL" id="KZ826370">
    <property type="protein sequence ID" value="PYI04323.1"/>
    <property type="molecule type" value="Genomic_DNA"/>
</dbReference>
<dbReference type="Proteomes" id="UP000248423">
    <property type="component" value="Unassembled WGS sequence"/>
</dbReference>
<sequence>MHLPEEAPPGKMTRSTLHITITTSKYRLVPMEESAIFRLLAPKVVQADVSQDSPVRVEVTAPEPGVAGVGYDDLPLLGPKPNDALLEYHQLPVLRKLDWRADEHGVPVRRPLKDIVSQTAAFAHTRGSEVQAPCHHCKVNKSVWKTCVVGFDTKEGSNMHGACTCCRFSRRYCSLTARGPDQNASPDSQHHFSGDDTYGPRSEIALRPLVMTPTPGGNEALHETPVKTQSYWDPVHDGIKSERDNVMSSPVSCRLDGDVIPFPLGPETIDNLSLLKQAAKEMEIHLETIKRRIKQLEEKDKAQRDIINPWDLV</sequence>
<dbReference type="VEuPathDB" id="FungiDB:BO78DRAFT_471324"/>
<dbReference type="InterPro" id="IPR022190">
    <property type="entry name" value="DUF3716"/>
</dbReference>
<dbReference type="AlphaFoldDB" id="A0A319FD89"/>
<reference evidence="2 3" key="1">
    <citation type="submission" date="2018-02" db="EMBL/GenBank/DDBJ databases">
        <title>The genomes of Aspergillus section Nigri reveals drivers in fungal speciation.</title>
        <authorList>
            <consortium name="DOE Joint Genome Institute"/>
            <person name="Vesth T.C."/>
            <person name="Nybo J."/>
            <person name="Theobald S."/>
            <person name="Brandl J."/>
            <person name="Frisvad J.C."/>
            <person name="Nielsen K.F."/>
            <person name="Lyhne E.K."/>
            <person name="Kogle M.E."/>
            <person name="Kuo A."/>
            <person name="Riley R."/>
            <person name="Clum A."/>
            <person name="Nolan M."/>
            <person name="Lipzen A."/>
            <person name="Salamov A."/>
            <person name="Henrissat B."/>
            <person name="Wiebenga A."/>
            <person name="De vries R.P."/>
            <person name="Grigoriev I.V."/>
            <person name="Mortensen U.H."/>
            <person name="Andersen M.R."/>
            <person name="Baker S.E."/>
        </authorList>
    </citation>
    <scope>NUCLEOTIDE SEQUENCE [LARGE SCALE GENOMIC DNA]</scope>
    <source>
        <strain evidence="2 3">CBS 121057</strain>
    </source>
</reference>
<gene>
    <name evidence="2" type="ORF">BO78DRAFT_471324</name>
</gene>
<dbReference type="Pfam" id="PF12511">
    <property type="entry name" value="DUF3716"/>
    <property type="match status" value="1"/>
</dbReference>